<protein>
    <recommendedName>
        <fullName evidence="3">NERD domain-containing protein</fullName>
    </recommendedName>
</protein>
<accession>A0ABR9NX76</accession>
<proteinExistence type="predicted"/>
<dbReference type="Proteomes" id="UP000618926">
    <property type="component" value="Unassembled WGS sequence"/>
</dbReference>
<evidence type="ECO:0000313" key="1">
    <source>
        <dbReference type="EMBL" id="MBE2888863.1"/>
    </source>
</evidence>
<evidence type="ECO:0008006" key="3">
    <source>
        <dbReference type="Google" id="ProtNLM"/>
    </source>
</evidence>
<name>A0ABR9NX76_9BACT</name>
<organism evidence="1 2">
    <name type="scientific">Geobacter anodireducens</name>
    <dbReference type="NCBI Taxonomy" id="1340425"/>
    <lineage>
        <taxon>Bacteria</taxon>
        <taxon>Pseudomonadati</taxon>
        <taxon>Thermodesulfobacteriota</taxon>
        <taxon>Desulfuromonadia</taxon>
        <taxon>Geobacterales</taxon>
        <taxon>Geobacteraceae</taxon>
        <taxon>Geobacter</taxon>
    </lineage>
</organism>
<sequence>MSHGVTPSEIFVAGLCERSFLKLWTHPNPKGKNDKELCDCLVVCGDHIVIISVKENEYKDTGDTTGWERWQKAAIEKSASQIWGAERWLASVDRFTRHDGRFVTLPEKCKRRYHRISISLGGRGHVPLKWGDLGNGFVHLCDEYSVGVVFGALDTITDFVEYLQATEELVSKARLVFAGGGVEDLVALYLVHGRSFTFEDGSQPDMIILNDDLWRGYSESEEYRAMQEDLKESYIWDSLVEYYTEDLLTDGMFDMLSNEVTDDQHALVTMALQPRMYRAGLAKAFKEFLDKPELKVGSRAAQGFGETAFVFLIGKSSDREHRMKELFLRCLVIRGRVPGVKTVVGIATDRPGVPSELGYSTDLAYIHLPEWSEDRETQVSGIQTDLGYFRNLS</sequence>
<reference evidence="1 2" key="1">
    <citation type="submission" date="2020-10" db="EMBL/GenBank/DDBJ databases">
        <title>Investigation of anaerobic biodegradation of phenanthrene by a sulfate-dependent Geobacter anodireducens strain PheS2.</title>
        <authorList>
            <person name="Zhang Z."/>
        </authorList>
    </citation>
    <scope>NUCLEOTIDE SEQUENCE [LARGE SCALE GENOMIC DNA]</scope>
    <source>
        <strain evidence="1 2">PheS2</strain>
    </source>
</reference>
<dbReference type="RefSeq" id="WP_192905710.1">
    <property type="nucleotide sequence ID" value="NZ_JADBFD010000018.1"/>
</dbReference>
<evidence type="ECO:0000313" key="2">
    <source>
        <dbReference type="Proteomes" id="UP000618926"/>
    </source>
</evidence>
<gene>
    <name evidence="1" type="ORF">IIE05_12905</name>
</gene>
<comment type="caution">
    <text evidence="1">The sequence shown here is derived from an EMBL/GenBank/DDBJ whole genome shotgun (WGS) entry which is preliminary data.</text>
</comment>
<keyword evidence="2" id="KW-1185">Reference proteome</keyword>
<dbReference type="EMBL" id="JADBFD010000018">
    <property type="protein sequence ID" value="MBE2888863.1"/>
    <property type="molecule type" value="Genomic_DNA"/>
</dbReference>